<feature type="transmembrane region" description="Helical" evidence="1">
    <location>
        <begin position="152"/>
        <end position="168"/>
    </location>
</feature>
<accession>A0A0P6SRW7</accession>
<keyword evidence="1" id="KW-0812">Transmembrane</keyword>
<dbReference type="Proteomes" id="UP000049578">
    <property type="component" value="Unassembled WGS sequence"/>
</dbReference>
<sequence>MILTSLMIVLLLLAGATLVLRRPSNRFLRRGHLKLVDLASYDQMVDLALISCQCLAIGFLLHQTGQIALGSWSYDWHFLVFLLLYLVALVEMTLLLLILFVDGCLQTDSRLLFQKMRWLSFDRNHPSLSILLILLATIGDFVLYIVFLRGTLAHNMTGMGIVILLYAISKAVYFRGGVAKVLAVMLFSVIGLWVLTATVLYGELSAIILLLVTYTFISVKE</sequence>
<dbReference type="Pfam" id="PF19393">
    <property type="entry name" value="DUF5968"/>
    <property type="match status" value="1"/>
</dbReference>
<proteinExistence type="predicted"/>
<keyword evidence="1" id="KW-0472">Membrane</keyword>
<evidence type="ECO:0008006" key="4">
    <source>
        <dbReference type="Google" id="ProtNLM"/>
    </source>
</evidence>
<feature type="transmembrane region" description="Helical" evidence="1">
    <location>
        <begin position="126"/>
        <end position="146"/>
    </location>
</feature>
<dbReference type="InterPro" id="IPR045350">
    <property type="entry name" value="DUF5968"/>
</dbReference>
<evidence type="ECO:0000256" key="1">
    <source>
        <dbReference type="SAM" id="Phobius"/>
    </source>
</evidence>
<protein>
    <recommendedName>
        <fullName evidence="4">Streptolysin associated protein SagF</fullName>
    </recommendedName>
</protein>
<gene>
    <name evidence="2" type="ORF">AKK44_04300</name>
</gene>
<dbReference type="EMBL" id="LHQM01000013">
    <property type="protein sequence ID" value="KPJ22462.1"/>
    <property type="molecule type" value="Genomic_DNA"/>
</dbReference>
<dbReference type="AlphaFoldDB" id="A0A0P6SRW7"/>
<feature type="transmembrane region" description="Helical" evidence="1">
    <location>
        <begin position="78"/>
        <end position="105"/>
    </location>
</feature>
<dbReference type="NCBIfam" id="NF038292">
    <property type="entry name" value="SagF_ScfC"/>
    <property type="match status" value="1"/>
</dbReference>
<comment type="caution">
    <text evidence="2">The sequence shown here is derived from an EMBL/GenBank/DDBJ whole genome shotgun (WGS) entry which is preliminary data.</text>
</comment>
<evidence type="ECO:0000313" key="3">
    <source>
        <dbReference type="Proteomes" id="UP000049578"/>
    </source>
</evidence>
<reference evidence="2 3" key="1">
    <citation type="submission" date="2015-08" db="EMBL/GenBank/DDBJ databases">
        <title>Genome sequence of Streptococcus phocae subsp. phocae ATCC 51973T isolated from liver specimen obtained from seal.</title>
        <authorList>
            <person name="Avendano-Herrera R."/>
        </authorList>
    </citation>
    <scope>NUCLEOTIDE SEQUENCE [LARGE SCALE GENOMIC DNA]</scope>
    <source>
        <strain evidence="2 3">ATCC 51973</strain>
    </source>
</reference>
<dbReference type="STRING" id="119224.AKK44_04300"/>
<dbReference type="CDD" id="cd21835">
    <property type="entry name" value="SagF"/>
    <property type="match status" value="1"/>
</dbReference>
<dbReference type="PATRIC" id="fig|119224.3.peg.391"/>
<organism evidence="2 3">
    <name type="scientific">Streptococcus phocae</name>
    <dbReference type="NCBI Taxonomy" id="119224"/>
    <lineage>
        <taxon>Bacteria</taxon>
        <taxon>Bacillati</taxon>
        <taxon>Bacillota</taxon>
        <taxon>Bacilli</taxon>
        <taxon>Lactobacillales</taxon>
        <taxon>Streptococcaceae</taxon>
        <taxon>Streptococcus</taxon>
    </lineage>
</organism>
<dbReference type="RefSeq" id="WP_054278668.1">
    <property type="nucleotide sequence ID" value="NZ_LHQM01000013.1"/>
</dbReference>
<keyword evidence="1" id="KW-1133">Transmembrane helix</keyword>
<feature type="transmembrane region" description="Helical" evidence="1">
    <location>
        <begin position="177"/>
        <end position="195"/>
    </location>
</feature>
<keyword evidence="3" id="KW-1185">Reference proteome</keyword>
<name>A0A0P6SRW7_9STRE</name>
<evidence type="ECO:0000313" key="2">
    <source>
        <dbReference type="EMBL" id="KPJ22462.1"/>
    </source>
</evidence>